<dbReference type="EMBL" id="CP170591">
    <property type="protein sequence ID" value="XNH96700.1"/>
    <property type="molecule type" value="Genomic_DNA"/>
</dbReference>
<keyword evidence="1" id="KW-0614">Plasmid</keyword>
<accession>A0ACD5G5E2</accession>
<reference evidence="1 2" key="1">
    <citation type="journal article" date="2018" name="Nature">
        <title>A major lineage of non-tailed dsDNA viruses as unrecognized killers of marine bacteria.</title>
        <authorList>
            <person name="Kauffman K.M."/>
            <person name="Hussain F.A."/>
            <person name="Yang J."/>
            <person name="Arevalo P."/>
            <person name="Brown J.M."/>
            <person name="Chang W.K."/>
            <person name="VanInsberghe D."/>
            <person name="Elsherbini J."/>
            <person name="Sharma R.S."/>
            <person name="Cutler M.B."/>
            <person name="Kelly L."/>
            <person name="Polz M.F."/>
        </authorList>
    </citation>
    <scope>NUCLEOTIDE SEQUENCE [LARGE SCALE GENOMIC DNA]</scope>
    <source>
        <strain evidence="1 2">10N.222.46.E12</strain>
    </source>
</reference>
<organism evidence="1 2">
    <name type="scientific">Vibrio cyclitrophicus</name>
    <dbReference type="NCBI Taxonomy" id="47951"/>
    <lineage>
        <taxon>Bacteria</taxon>
        <taxon>Pseudomonadati</taxon>
        <taxon>Pseudomonadota</taxon>
        <taxon>Gammaproteobacteria</taxon>
        <taxon>Vibrionales</taxon>
        <taxon>Vibrionaceae</taxon>
        <taxon>Vibrio</taxon>
    </lineage>
</organism>
<evidence type="ECO:0000313" key="2">
    <source>
        <dbReference type="Proteomes" id="UP000235310"/>
    </source>
</evidence>
<protein>
    <submittedName>
        <fullName evidence="1">Uncharacterized protein</fullName>
    </submittedName>
</protein>
<evidence type="ECO:0000313" key="1">
    <source>
        <dbReference type="EMBL" id="XNH96700.1"/>
    </source>
</evidence>
<sequence length="52" mass="6032">MNFSHQKNVSAARKRRALRLLRKAQVLNNPKLLHKAEMLLEDANKAFFLKTA</sequence>
<proteinExistence type="predicted"/>
<dbReference type="Proteomes" id="UP000235310">
    <property type="component" value="Plasmid unnamed1"/>
</dbReference>
<geneLocation type="plasmid" evidence="1 2">
    <name>unnamed1</name>
</geneLocation>
<gene>
    <name evidence="1" type="ORF">BCS90_23345</name>
</gene>
<name>A0ACD5G5E2_9VIBR</name>